<feature type="transmembrane region" description="Helical" evidence="1">
    <location>
        <begin position="239"/>
        <end position="264"/>
    </location>
</feature>
<evidence type="ECO:0000259" key="2">
    <source>
        <dbReference type="Pfam" id="PF01757"/>
    </source>
</evidence>
<sequence>MPQLDALRTFAVLLVVIYHWFPTDRGFNYYVPNGTIGVMIFFVISGFLITRILLDNRNRWLDGRVSLGETYRKFFIRRALRIFPLYYLVISLVWALIPEATDVDQHPLYYYLYGYNILLHKTGNWSDLLSPFWTLGVEEQLYLVWPWIVFLTPRASLQWVITGMVVLGIAFRGFGYLTGDLDGVLTPANVDSFGLGALWAWLIVDKPQWIPFFLGKLTFFTIIAFLAFIGFQFLPNDHFLVVLFQRFVISVVSLFLVVQASIGFRGLTGAVFNNAALQYIGRISYGIYVFHMIVPGYLVPLAIRIMNRFITLPPFGFWTHRLFSFSVLFVLASASWFLFEKPINELKRYFSYKTT</sequence>
<evidence type="ECO:0000313" key="4">
    <source>
        <dbReference type="Proteomes" id="UP000181790"/>
    </source>
</evidence>
<dbReference type="EMBL" id="MORL01000001">
    <property type="protein sequence ID" value="OIN60780.1"/>
    <property type="molecule type" value="Genomic_DNA"/>
</dbReference>
<dbReference type="Pfam" id="PF01757">
    <property type="entry name" value="Acyl_transf_3"/>
    <property type="match status" value="1"/>
</dbReference>
<keyword evidence="3" id="KW-0808">Transferase</keyword>
<dbReference type="GO" id="GO:0016747">
    <property type="term" value="F:acyltransferase activity, transferring groups other than amino-acyl groups"/>
    <property type="evidence" value="ECO:0007669"/>
    <property type="project" value="InterPro"/>
</dbReference>
<keyword evidence="4" id="KW-1185">Reference proteome</keyword>
<gene>
    <name evidence="3" type="ORF">BLX24_01390</name>
</gene>
<keyword evidence="3" id="KW-0012">Acyltransferase</keyword>
<organism evidence="3 4">
    <name type="scientific">Arsenicibacter rosenii</name>
    <dbReference type="NCBI Taxonomy" id="1750698"/>
    <lineage>
        <taxon>Bacteria</taxon>
        <taxon>Pseudomonadati</taxon>
        <taxon>Bacteroidota</taxon>
        <taxon>Cytophagia</taxon>
        <taxon>Cytophagales</taxon>
        <taxon>Spirosomataceae</taxon>
        <taxon>Arsenicibacter</taxon>
    </lineage>
</organism>
<keyword evidence="1" id="KW-0812">Transmembrane</keyword>
<feature type="transmembrane region" description="Helical" evidence="1">
    <location>
        <begin position="159"/>
        <end position="178"/>
    </location>
</feature>
<proteinExistence type="predicted"/>
<feature type="transmembrane region" description="Helical" evidence="1">
    <location>
        <begin position="318"/>
        <end position="339"/>
    </location>
</feature>
<feature type="transmembrane region" description="Helical" evidence="1">
    <location>
        <begin position="35"/>
        <end position="54"/>
    </location>
</feature>
<feature type="transmembrane region" description="Helical" evidence="1">
    <location>
        <begin position="75"/>
        <end position="97"/>
    </location>
</feature>
<feature type="domain" description="Acyltransferase 3" evidence="2">
    <location>
        <begin position="3"/>
        <end position="332"/>
    </location>
</feature>
<keyword evidence="1" id="KW-1133">Transmembrane helix</keyword>
<accession>A0A1S2VQW2</accession>
<dbReference type="OrthoDB" id="9796461at2"/>
<evidence type="ECO:0000313" key="3">
    <source>
        <dbReference type="EMBL" id="OIN60780.1"/>
    </source>
</evidence>
<dbReference type="GO" id="GO:0016020">
    <property type="term" value="C:membrane"/>
    <property type="evidence" value="ECO:0007669"/>
    <property type="project" value="TreeGrafter"/>
</dbReference>
<feature type="transmembrane region" description="Helical" evidence="1">
    <location>
        <begin position="132"/>
        <end position="152"/>
    </location>
</feature>
<dbReference type="InterPro" id="IPR050879">
    <property type="entry name" value="Acyltransferase_3"/>
</dbReference>
<dbReference type="InterPro" id="IPR002656">
    <property type="entry name" value="Acyl_transf_3_dom"/>
</dbReference>
<dbReference type="Proteomes" id="UP000181790">
    <property type="component" value="Unassembled WGS sequence"/>
</dbReference>
<dbReference type="PANTHER" id="PTHR23028:SF53">
    <property type="entry name" value="ACYL_TRANSF_3 DOMAIN-CONTAINING PROTEIN"/>
    <property type="match status" value="1"/>
</dbReference>
<feature type="transmembrane region" description="Helical" evidence="1">
    <location>
        <begin position="184"/>
        <end position="204"/>
    </location>
</feature>
<comment type="caution">
    <text evidence="3">The sequence shown here is derived from an EMBL/GenBank/DDBJ whole genome shotgun (WGS) entry which is preliminary data.</text>
</comment>
<feature type="transmembrane region" description="Helical" evidence="1">
    <location>
        <begin position="285"/>
        <end position="306"/>
    </location>
</feature>
<keyword evidence="1" id="KW-0472">Membrane</keyword>
<feature type="transmembrane region" description="Helical" evidence="1">
    <location>
        <begin position="213"/>
        <end position="233"/>
    </location>
</feature>
<dbReference type="PANTHER" id="PTHR23028">
    <property type="entry name" value="ACETYLTRANSFERASE"/>
    <property type="match status" value="1"/>
</dbReference>
<reference evidence="3 4" key="1">
    <citation type="submission" date="2016-10" db="EMBL/GenBank/DDBJ databases">
        <title>Arsenicibacter rosenii gen. nov., sp. nov., an efficient arsenic-methylating bacterium isolated from an arsenic-contaminated paddy soil.</title>
        <authorList>
            <person name="Huang K."/>
        </authorList>
    </citation>
    <scope>NUCLEOTIDE SEQUENCE [LARGE SCALE GENOMIC DNA]</scope>
    <source>
        <strain evidence="3 4">SM-1</strain>
    </source>
</reference>
<evidence type="ECO:0000256" key="1">
    <source>
        <dbReference type="SAM" id="Phobius"/>
    </source>
</evidence>
<protein>
    <submittedName>
        <fullName evidence="3">Acyltransferase</fullName>
    </submittedName>
</protein>
<name>A0A1S2VQW2_9BACT</name>
<dbReference type="AlphaFoldDB" id="A0A1S2VQW2"/>
<dbReference type="GO" id="GO:0000271">
    <property type="term" value="P:polysaccharide biosynthetic process"/>
    <property type="evidence" value="ECO:0007669"/>
    <property type="project" value="TreeGrafter"/>
</dbReference>